<dbReference type="Proteomes" id="UP000281343">
    <property type="component" value="Unassembled WGS sequence"/>
</dbReference>
<dbReference type="PROSITE" id="PS50931">
    <property type="entry name" value="HTH_LYSR"/>
    <property type="match status" value="1"/>
</dbReference>
<dbReference type="CDD" id="cd05466">
    <property type="entry name" value="PBP2_LTTR_substrate"/>
    <property type="match status" value="1"/>
</dbReference>
<gene>
    <name evidence="6" type="ORF">D9R08_14610</name>
</gene>
<evidence type="ECO:0000256" key="4">
    <source>
        <dbReference type="ARBA" id="ARBA00023163"/>
    </source>
</evidence>
<comment type="similarity">
    <text evidence="1">Belongs to the LysR transcriptional regulatory family.</text>
</comment>
<proteinExistence type="inferred from homology"/>
<organism evidence="6 7">
    <name type="scientific">Rhodophyticola porphyridii</name>
    <dbReference type="NCBI Taxonomy" id="1852017"/>
    <lineage>
        <taxon>Bacteria</taxon>
        <taxon>Pseudomonadati</taxon>
        <taxon>Pseudomonadota</taxon>
        <taxon>Alphaproteobacteria</taxon>
        <taxon>Rhodobacterales</taxon>
        <taxon>Roseobacteraceae</taxon>
        <taxon>Rhodophyticola</taxon>
    </lineage>
</organism>
<dbReference type="EMBL" id="RCNT01000007">
    <property type="protein sequence ID" value="RMA41538.1"/>
    <property type="molecule type" value="Genomic_DNA"/>
</dbReference>
<dbReference type="SUPFAM" id="SSF53850">
    <property type="entry name" value="Periplasmic binding protein-like II"/>
    <property type="match status" value="1"/>
</dbReference>
<protein>
    <submittedName>
        <fullName evidence="6">LysR family transcriptional regulator</fullName>
    </submittedName>
</protein>
<dbReference type="AlphaFoldDB" id="A0A3L9Y2P8"/>
<evidence type="ECO:0000256" key="3">
    <source>
        <dbReference type="ARBA" id="ARBA00023125"/>
    </source>
</evidence>
<dbReference type="InterPro" id="IPR036388">
    <property type="entry name" value="WH-like_DNA-bd_sf"/>
</dbReference>
<dbReference type="GO" id="GO:0003700">
    <property type="term" value="F:DNA-binding transcription factor activity"/>
    <property type="evidence" value="ECO:0007669"/>
    <property type="project" value="InterPro"/>
</dbReference>
<dbReference type="GO" id="GO:0000976">
    <property type="term" value="F:transcription cis-regulatory region binding"/>
    <property type="evidence" value="ECO:0007669"/>
    <property type="project" value="TreeGrafter"/>
</dbReference>
<dbReference type="Pfam" id="PF00126">
    <property type="entry name" value="HTH_1"/>
    <property type="match status" value="1"/>
</dbReference>
<reference evidence="6 7" key="1">
    <citation type="submission" date="2018-10" db="EMBL/GenBank/DDBJ databases">
        <authorList>
            <person name="Jung H.S."/>
            <person name="Jeon C.O."/>
        </authorList>
    </citation>
    <scope>NUCLEOTIDE SEQUENCE [LARGE SCALE GENOMIC DNA]</scope>
    <source>
        <strain evidence="6 7">MA-7-27</strain>
    </source>
</reference>
<dbReference type="Gene3D" id="3.40.190.290">
    <property type="match status" value="1"/>
</dbReference>
<dbReference type="PANTHER" id="PTHR30126:SF21">
    <property type="entry name" value="TRANSCRIPTIONAL REGULATOR-RELATED"/>
    <property type="match status" value="1"/>
</dbReference>
<evidence type="ECO:0000313" key="7">
    <source>
        <dbReference type="Proteomes" id="UP000281343"/>
    </source>
</evidence>
<dbReference type="InterPro" id="IPR000847">
    <property type="entry name" value="LysR_HTH_N"/>
</dbReference>
<dbReference type="InterPro" id="IPR005119">
    <property type="entry name" value="LysR_subst-bd"/>
</dbReference>
<dbReference type="InterPro" id="IPR036390">
    <property type="entry name" value="WH_DNA-bd_sf"/>
</dbReference>
<dbReference type="Gene3D" id="1.10.10.10">
    <property type="entry name" value="Winged helix-like DNA-binding domain superfamily/Winged helix DNA-binding domain"/>
    <property type="match status" value="1"/>
</dbReference>
<comment type="caution">
    <text evidence="6">The sequence shown here is derived from an EMBL/GenBank/DDBJ whole genome shotgun (WGS) entry which is preliminary data.</text>
</comment>
<keyword evidence="7" id="KW-1185">Reference proteome</keyword>
<feature type="domain" description="HTH lysR-type" evidence="5">
    <location>
        <begin position="16"/>
        <end position="73"/>
    </location>
</feature>
<evidence type="ECO:0000313" key="6">
    <source>
        <dbReference type="EMBL" id="RMA41538.1"/>
    </source>
</evidence>
<dbReference type="SUPFAM" id="SSF46785">
    <property type="entry name" value="Winged helix' DNA-binding domain"/>
    <property type="match status" value="1"/>
</dbReference>
<accession>A0A3L9Y2P8</accession>
<dbReference type="Pfam" id="PF03466">
    <property type="entry name" value="LysR_substrate"/>
    <property type="match status" value="1"/>
</dbReference>
<dbReference type="PANTHER" id="PTHR30126">
    <property type="entry name" value="HTH-TYPE TRANSCRIPTIONAL REGULATOR"/>
    <property type="match status" value="1"/>
</dbReference>
<name>A0A3L9Y2P8_9RHOB</name>
<sequence length="307" mass="32942">MCAPGAGLLASDFETVAWDDLRLCLEVRRAGAVSTAARHLGISHSTVLRRIAAIERSLGVVLFVKRTDGYVATDAGRDLAEAAEEVEARIASAMTSAAAFEGGMSGMIRFAVPDLAATVLMPLLAAFCAAHRDVEISLLAAQTPERLTRGDAHVALTLTKSPPAGQIGVDLGQAAFAPYAARSALDRDKEQDLPWIGLTSGLRHTPVGGFDRLATAARHRLHRVGSLTMQYSAITGGLGVGLLPCAVGDLDARLQRCGEPVTDPSQRLWLLYRREMKGNVRIMTFFRHLRVALTRERLLIAGEKPMP</sequence>
<evidence type="ECO:0000256" key="1">
    <source>
        <dbReference type="ARBA" id="ARBA00009437"/>
    </source>
</evidence>
<keyword evidence="4" id="KW-0804">Transcription</keyword>
<keyword evidence="3" id="KW-0238">DNA-binding</keyword>
<evidence type="ECO:0000259" key="5">
    <source>
        <dbReference type="PROSITE" id="PS50931"/>
    </source>
</evidence>
<keyword evidence="2" id="KW-0805">Transcription regulation</keyword>
<evidence type="ECO:0000256" key="2">
    <source>
        <dbReference type="ARBA" id="ARBA00023015"/>
    </source>
</evidence>